<feature type="domain" description="FAD dependent oxidoreductase" evidence="3">
    <location>
        <begin position="6"/>
        <end position="350"/>
    </location>
</feature>
<accession>A0A2T2WNS8</accession>
<comment type="caution">
    <text evidence="4">The sequence shown here is derived from an EMBL/GenBank/DDBJ whole genome shotgun (WGS) entry which is preliminary data.</text>
</comment>
<evidence type="ECO:0000259" key="3">
    <source>
        <dbReference type="Pfam" id="PF01266"/>
    </source>
</evidence>
<keyword evidence="1" id="KW-0560">Oxidoreductase</keyword>
<dbReference type="EMBL" id="PXYV01000002">
    <property type="protein sequence ID" value="PSR23901.1"/>
    <property type="molecule type" value="Genomic_DNA"/>
</dbReference>
<name>A0A2T2WNS8_9FIRM</name>
<dbReference type="InterPro" id="IPR036188">
    <property type="entry name" value="FAD/NAD-bd_sf"/>
</dbReference>
<dbReference type="SUPFAM" id="SSF51905">
    <property type="entry name" value="FAD/NAD(P)-binding domain"/>
    <property type="match status" value="1"/>
</dbReference>
<dbReference type="InterPro" id="IPR006076">
    <property type="entry name" value="FAD-dep_OxRdtase"/>
</dbReference>
<dbReference type="Gene3D" id="3.30.9.10">
    <property type="entry name" value="D-Amino Acid Oxidase, subunit A, domain 2"/>
    <property type="match status" value="1"/>
</dbReference>
<reference evidence="4 5" key="1">
    <citation type="journal article" date="2014" name="BMC Genomics">
        <title>Comparison of environmental and isolate Sulfobacillus genomes reveals diverse carbon, sulfur, nitrogen, and hydrogen metabolisms.</title>
        <authorList>
            <person name="Justice N.B."/>
            <person name="Norman A."/>
            <person name="Brown C.T."/>
            <person name="Singh A."/>
            <person name="Thomas B.C."/>
            <person name="Banfield J.F."/>
        </authorList>
    </citation>
    <scope>NUCLEOTIDE SEQUENCE [LARGE SCALE GENOMIC DNA]</scope>
    <source>
        <strain evidence="4">AMDSBA3</strain>
    </source>
</reference>
<evidence type="ECO:0000256" key="1">
    <source>
        <dbReference type="ARBA" id="ARBA00023002"/>
    </source>
</evidence>
<evidence type="ECO:0000313" key="5">
    <source>
        <dbReference type="Proteomes" id="UP000241848"/>
    </source>
</evidence>
<dbReference type="AlphaFoldDB" id="A0A2T2WNS8"/>
<sequence length="383" mass="42147">MVQMYDLVIVGGGLWGTAASWSAVEHRFGRVLLLERNTFVAGESSAKAGGIVSDFVAHPDDQAWVTESRTLFRQAQEISGDRTMIQENGMLSLCTPVQAEQLATQVQDLQRRNIPVDVWDSRAIGAHWPDLDRVSADMIGIWTPQDWHVNPTAAANAFLTLARVKGLEVRFNYRATTIAIESRRVLVHTSEESIEAARVLVTAGTWTRKLLQTAGIDIPFRPYRTQLASLEFPAGYQLPIVRELSTDMYFVPDGAHNLLVGDGTRLWEHDPDNYETLGDPDFHQDVASGVMRLISKGEYAQLRRSWAGLCGATPDRRPLVGKVADRLYIACGDNGFGIKRGPALGALAAKIAMDAAEAPQLNPHRYPPIDFPLRPGSGGTFDS</sequence>
<dbReference type="GO" id="GO:0005737">
    <property type="term" value="C:cytoplasm"/>
    <property type="evidence" value="ECO:0007669"/>
    <property type="project" value="TreeGrafter"/>
</dbReference>
<dbReference type="Proteomes" id="UP000241848">
    <property type="component" value="Unassembled WGS sequence"/>
</dbReference>
<dbReference type="Gene3D" id="3.50.50.60">
    <property type="entry name" value="FAD/NAD(P)-binding domain"/>
    <property type="match status" value="1"/>
</dbReference>
<proteinExistence type="predicted"/>
<organism evidence="4 5">
    <name type="scientific">Sulfobacillus acidophilus</name>
    <dbReference type="NCBI Taxonomy" id="53633"/>
    <lineage>
        <taxon>Bacteria</taxon>
        <taxon>Bacillati</taxon>
        <taxon>Bacillota</taxon>
        <taxon>Clostridia</taxon>
        <taxon>Eubacteriales</taxon>
        <taxon>Clostridiales Family XVII. Incertae Sedis</taxon>
        <taxon>Sulfobacillus</taxon>
    </lineage>
</organism>
<dbReference type="GO" id="GO:0016491">
    <property type="term" value="F:oxidoreductase activity"/>
    <property type="evidence" value="ECO:0007669"/>
    <property type="project" value="UniProtKB-KW"/>
</dbReference>
<evidence type="ECO:0000313" key="4">
    <source>
        <dbReference type="EMBL" id="PSR23901.1"/>
    </source>
</evidence>
<dbReference type="Pfam" id="PF01266">
    <property type="entry name" value="DAO"/>
    <property type="match status" value="1"/>
</dbReference>
<dbReference type="PANTHER" id="PTHR13847:SF287">
    <property type="entry name" value="FAD-DEPENDENT OXIDOREDUCTASE DOMAIN-CONTAINING PROTEIN 1"/>
    <property type="match status" value="1"/>
</dbReference>
<evidence type="ECO:0000256" key="2">
    <source>
        <dbReference type="SAM" id="MobiDB-lite"/>
    </source>
</evidence>
<protein>
    <recommendedName>
        <fullName evidence="3">FAD dependent oxidoreductase domain-containing protein</fullName>
    </recommendedName>
</protein>
<dbReference type="PANTHER" id="PTHR13847">
    <property type="entry name" value="SARCOSINE DEHYDROGENASE-RELATED"/>
    <property type="match status" value="1"/>
</dbReference>
<feature type="region of interest" description="Disordered" evidence="2">
    <location>
        <begin position="364"/>
        <end position="383"/>
    </location>
</feature>
<gene>
    <name evidence="4" type="ORF">C7B45_01045</name>
</gene>